<evidence type="ECO:0000256" key="2">
    <source>
        <dbReference type="ARBA" id="ARBA00008573"/>
    </source>
</evidence>
<dbReference type="GO" id="GO:0016020">
    <property type="term" value="C:membrane"/>
    <property type="evidence" value="ECO:0007669"/>
    <property type="project" value="UniProtKB-SubCell"/>
</dbReference>
<evidence type="ECO:0000256" key="5">
    <source>
        <dbReference type="ARBA" id="ARBA00023136"/>
    </source>
</evidence>
<reference evidence="7" key="1">
    <citation type="submission" date="2021-06" db="EMBL/GenBank/DDBJ databases">
        <authorList>
            <person name="Kallberg Y."/>
            <person name="Tangrot J."/>
            <person name="Rosling A."/>
        </authorList>
    </citation>
    <scope>NUCLEOTIDE SEQUENCE</scope>
    <source>
        <strain evidence="7">CL551</strain>
    </source>
</reference>
<keyword evidence="8" id="KW-1185">Reference proteome</keyword>
<comment type="caution">
    <text evidence="6">Lacks conserved residue(s) required for the propagation of feature annotation.</text>
</comment>
<dbReference type="PANTHER" id="PTHR12300">
    <property type="entry name" value="HVA22-LIKE PROTEINS"/>
    <property type="match status" value="1"/>
</dbReference>
<keyword evidence="3 6" id="KW-0812">Transmembrane</keyword>
<evidence type="ECO:0000256" key="1">
    <source>
        <dbReference type="ARBA" id="ARBA00004141"/>
    </source>
</evidence>
<comment type="caution">
    <text evidence="7">The sequence shown here is derived from an EMBL/GenBank/DDBJ whole genome shotgun (WGS) entry which is preliminary data.</text>
</comment>
<dbReference type="PANTHER" id="PTHR12300:SF161">
    <property type="entry name" value="RECEPTOR EXPRESSION-ENHANCING PROTEIN"/>
    <property type="match status" value="1"/>
</dbReference>
<dbReference type="InterPro" id="IPR004345">
    <property type="entry name" value="TB2_DP1_HVA22"/>
</dbReference>
<sequence>MESFQAKFKYYNAQADKELSKYPLARQVESYLNVPKTYVAYGAGGFISLLIFFNVWGQLLSNIIGWGYPAYASFKAIETPDEKDDIQWLTYWTVFGFVNLAEFFSDRILYWMPFYYLFKTLFFLWLFLPPFKGAHTVYHKFLRPTLLAYQGDVDSGLKNIKDKAGDIFSAAASNVSHLAAE</sequence>
<keyword evidence="5 6" id="KW-0472">Membrane</keyword>
<comment type="similarity">
    <text evidence="2 6">Belongs to the DP1 family.</text>
</comment>
<dbReference type="OrthoDB" id="10009287at2759"/>
<dbReference type="EMBL" id="CAJVPV010007695">
    <property type="protein sequence ID" value="CAG8621948.1"/>
    <property type="molecule type" value="Genomic_DNA"/>
</dbReference>
<organism evidence="7 8">
    <name type="scientific">Acaulospora morrowiae</name>
    <dbReference type="NCBI Taxonomy" id="94023"/>
    <lineage>
        <taxon>Eukaryota</taxon>
        <taxon>Fungi</taxon>
        <taxon>Fungi incertae sedis</taxon>
        <taxon>Mucoromycota</taxon>
        <taxon>Glomeromycotina</taxon>
        <taxon>Glomeromycetes</taxon>
        <taxon>Diversisporales</taxon>
        <taxon>Acaulosporaceae</taxon>
        <taxon>Acaulospora</taxon>
    </lineage>
</organism>
<evidence type="ECO:0000256" key="6">
    <source>
        <dbReference type="RuleBase" id="RU362006"/>
    </source>
</evidence>
<feature type="transmembrane region" description="Helical" evidence="6">
    <location>
        <begin position="38"/>
        <end position="56"/>
    </location>
</feature>
<gene>
    <name evidence="7" type="ORF">AMORRO_LOCUS8700</name>
</gene>
<evidence type="ECO:0000256" key="4">
    <source>
        <dbReference type="ARBA" id="ARBA00022989"/>
    </source>
</evidence>
<keyword evidence="4 6" id="KW-1133">Transmembrane helix</keyword>
<dbReference type="Proteomes" id="UP000789342">
    <property type="component" value="Unassembled WGS sequence"/>
</dbReference>
<accession>A0A9N9GMU1</accession>
<name>A0A9N9GMU1_9GLOM</name>
<dbReference type="AlphaFoldDB" id="A0A9N9GMU1"/>
<feature type="transmembrane region" description="Helical" evidence="6">
    <location>
        <begin position="108"/>
        <end position="128"/>
    </location>
</feature>
<dbReference type="Pfam" id="PF03134">
    <property type="entry name" value="TB2_DP1_HVA22"/>
    <property type="match status" value="1"/>
</dbReference>
<protein>
    <recommendedName>
        <fullName evidence="6">Protein YOP1</fullName>
    </recommendedName>
</protein>
<evidence type="ECO:0000313" key="8">
    <source>
        <dbReference type="Proteomes" id="UP000789342"/>
    </source>
</evidence>
<proteinExistence type="inferred from homology"/>
<comment type="subcellular location">
    <subcellularLocation>
        <location evidence="1 6">Membrane</location>
        <topology evidence="1 6">Multi-pass membrane protein</topology>
    </subcellularLocation>
</comment>
<evidence type="ECO:0000256" key="3">
    <source>
        <dbReference type="ARBA" id="ARBA00022692"/>
    </source>
</evidence>
<evidence type="ECO:0000313" key="7">
    <source>
        <dbReference type="EMBL" id="CAG8621948.1"/>
    </source>
</evidence>